<evidence type="ECO:0000313" key="3">
    <source>
        <dbReference type="Proteomes" id="UP001174136"/>
    </source>
</evidence>
<evidence type="ECO:0000313" key="2">
    <source>
        <dbReference type="EMBL" id="KAK0156422.1"/>
    </source>
</evidence>
<gene>
    <name evidence="2" type="ORF">N1851_000293</name>
</gene>
<name>A0AA47NE67_MERPO</name>
<protein>
    <submittedName>
        <fullName evidence="2">Uncharacterized protein</fullName>
    </submittedName>
</protein>
<keyword evidence="3" id="KW-1185">Reference proteome</keyword>
<proteinExistence type="predicted"/>
<organism evidence="2 3">
    <name type="scientific">Merluccius polli</name>
    <name type="common">Benguela hake</name>
    <name type="synonym">Merluccius cadenati</name>
    <dbReference type="NCBI Taxonomy" id="89951"/>
    <lineage>
        <taxon>Eukaryota</taxon>
        <taxon>Metazoa</taxon>
        <taxon>Chordata</taxon>
        <taxon>Craniata</taxon>
        <taxon>Vertebrata</taxon>
        <taxon>Euteleostomi</taxon>
        <taxon>Actinopterygii</taxon>
        <taxon>Neopterygii</taxon>
        <taxon>Teleostei</taxon>
        <taxon>Neoteleostei</taxon>
        <taxon>Acanthomorphata</taxon>
        <taxon>Zeiogadaria</taxon>
        <taxon>Gadariae</taxon>
        <taxon>Gadiformes</taxon>
        <taxon>Gadoidei</taxon>
        <taxon>Merlucciidae</taxon>
        <taxon>Merluccius</taxon>
    </lineage>
</organism>
<accession>A0AA47NE67</accession>
<feature type="coiled-coil region" evidence="1">
    <location>
        <begin position="160"/>
        <end position="187"/>
    </location>
</feature>
<dbReference type="Proteomes" id="UP001174136">
    <property type="component" value="Unassembled WGS sequence"/>
</dbReference>
<keyword evidence="1" id="KW-0175">Coiled coil</keyword>
<dbReference type="AlphaFoldDB" id="A0AA47NE67"/>
<sequence>MDSQLEDDVQKDLGSLEKAPLENVSKLLTSRKYKLCQVTRRMNIVNKLMKDITNVEEVTESMTKYGQLVEEFNNTHKAYQLLLSKEERKLDTEKWYMLKVGDMTAFMASVTKWKNVISQGEIDHDNIGLNVDNVAPKDSISAVLSRRSSRSATSSTSSARIRAEAENAAIQTRIQALKQKHALEEKEEELNMHGHTPTPPSPSVPETGGLGLLLQLAEVSLGVAGCRGWLDGFWRRPDSWAAEVALGGPGTVFASPPSTRATRHDPSHLLLEHGALGSWSPGRGAAGLGCSRLDPGEASDRRLPVAVAALPPRSSAGRRCRSGGAGAGVAVFAAAGGSSAAWTALPCPVLVGGAPRWAPVWQGSPATRHLSGFLSGPSDTGHG</sequence>
<dbReference type="EMBL" id="JAOPHQ010000009">
    <property type="protein sequence ID" value="KAK0156422.1"/>
    <property type="molecule type" value="Genomic_DNA"/>
</dbReference>
<comment type="caution">
    <text evidence="2">The sequence shown here is derived from an EMBL/GenBank/DDBJ whole genome shotgun (WGS) entry which is preliminary data.</text>
</comment>
<evidence type="ECO:0000256" key="1">
    <source>
        <dbReference type="SAM" id="Coils"/>
    </source>
</evidence>
<reference evidence="2" key="1">
    <citation type="journal article" date="2023" name="Front. Mar. Sci.">
        <title>A new Merluccius polli reference genome to investigate the effects of global change in West African waters.</title>
        <authorList>
            <person name="Mateo J.L."/>
            <person name="Blanco-Fernandez C."/>
            <person name="Garcia-Vazquez E."/>
            <person name="Machado-Schiaffino G."/>
        </authorList>
    </citation>
    <scope>NUCLEOTIDE SEQUENCE</scope>
    <source>
        <strain evidence="2">C29</strain>
        <tissue evidence="2">Fin</tissue>
    </source>
</reference>